<dbReference type="InterPro" id="IPR008775">
    <property type="entry name" value="Phytyl_CoA_dOase-like"/>
</dbReference>
<accession>A0A382G301</accession>
<name>A0A382G301_9ZZZZ</name>
<evidence type="ECO:0008006" key="2">
    <source>
        <dbReference type="Google" id="ProtNLM"/>
    </source>
</evidence>
<dbReference type="PANTHER" id="PTHR20883">
    <property type="entry name" value="PHYTANOYL-COA DIOXYGENASE DOMAIN CONTAINING 1"/>
    <property type="match status" value="1"/>
</dbReference>
<dbReference type="SUPFAM" id="SSF51197">
    <property type="entry name" value="Clavaminate synthase-like"/>
    <property type="match status" value="1"/>
</dbReference>
<gene>
    <name evidence="1" type="ORF">METZ01_LOCUS221797</name>
</gene>
<reference evidence="1" key="1">
    <citation type="submission" date="2018-05" db="EMBL/GenBank/DDBJ databases">
        <authorList>
            <person name="Lanie J.A."/>
            <person name="Ng W.-L."/>
            <person name="Kazmierczak K.M."/>
            <person name="Andrzejewski T.M."/>
            <person name="Davidsen T.M."/>
            <person name="Wayne K.J."/>
            <person name="Tettelin H."/>
            <person name="Glass J.I."/>
            <person name="Rusch D."/>
            <person name="Podicherti R."/>
            <person name="Tsui H.-C.T."/>
            <person name="Winkler M.E."/>
        </authorList>
    </citation>
    <scope>NUCLEOTIDE SEQUENCE</scope>
</reference>
<protein>
    <recommendedName>
        <fullName evidence="2">Fe2OG dioxygenase domain-containing protein</fullName>
    </recommendedName>
</protein>
<dbReference type="Gene3D" id="2.60.120.620">
    <property type="entry name" value="q2cbj1_9rhob like domain"/>
    <property type="match status" value="1"/>
</dbReference>
<proteinExistence type="predicted"/>
<dbReference type="AlphaFoldDB" id="A0A382G301"/>
<dbReference type="EMBL" id="UINC01052978">
    <property type="protein sequence ID" value="SVB68943.1"/>
    <property type="molecule type" value="Genomic_DNA"/>
</dbReference>
<dbReference type="Pfam" id="PF05721">
    <property type="entry name" value="PhyH"/>
    <property type="match status" value="1"/>
</dbReference>
<evidence type="ECO:0000313" key="1">
    <source>
        <dbReference type="EMBL" id="SVB68943.1"/>
    </source>
</evidence>
<sequence length="287" mass="32346">MFSSDQVEQYRSEGYTVLKDFLSREDLDQFLGGIDRVTDRNTLAEHDSTRMEMEPNQTPDGTLVRRIYEPCTHYDLFHSFSESEKLLDCIEQLVGPNLFFHYSKINMKPPGIGSPVEWHQDLSYYPLTNRDSVSILFYLDDTSMENGCLQIIPRKHASPLLSHSTEGYFRGKVTVDVSEADAVPIVGSAGTAIFMNAMTPHASVTNASTKPRRTLILSYRAADAFPVYAGEMTHLTEQHSRLVRGNYAATARFTMSEFPVPLYESRIASLYDLQGRSCQKKASETAS</sequence>
<organism evidence="1">
    <name type="scientific">marine metagenome</name>
    <dbReference type="NCBI Taxonomy" id="408172"/>
    <lineage>
        <taxon>unclassified sequences</taxon>
        <taxon>metagenomes</taxon>
        <taxon>ecological metagenomes</taxon>
    </lineage>
</organism>
<dbReference type="PANTHER" id="PTHR20883:SF46">
    <property type="entry name" value="PHYTANOYL-COA HYDROXYLASE"/>
    <property type="match status" value="1"/>
</dbReference>